<dbReference type="EMBL" id="JAFGIX010000046">
    <property type="protein sequence ID" value="MBN1573302.1"/>
    <property type="molecule type" value="Genomic_DNA"/>
</dbReference>
<protein>
    <submittedName>
        <fullName evidence="1">Acyltransferase</fullName>
    </submittedName>
</protein>
<evidence type="ECO:0000313" key="2">
    <source>
        <dbReference type="Proteomes" id="UP000809273"/>
    </source>
</evidence>
<accession>A0A9D8PPP2</accession>
<dbReference type="SUPFAM" id="SSF51161">
    <property type="entry name" value="Trimeric LpxA-like enzymes"/>
    <property type="match status" value="1"/>
</dbReference>
<dbReference type="InterPro" id="IPR011004">
    <property type="entry name" value="Trimer_LpxA-like_sf"/>
</dbReference>
<dbReference type="PANTHER" id="PTHR43300:SF4">
    <property type="entry name" value="ACYL-[ACYL-CARRIER-PROTEIN]--UDP-N-ACETYLGLUCOSAMINE O-ACYLTRANSFERASE"/>
    <property type="match status" value="1"/>
</dbReference>
<name>A0A9D8PPP2_9DELT</name>
<dbReference type="Proteomes" id="UP000809273">
    <property type="component" value="Unassembled WGS sequence"/>
</dbReference>
<dbReference type="Pfam" id="PF00132">
    <property type="entry name" value="Hexapep"/>
    <property type="match status" value="1"/>
</dbReference>
<dbReference type="PANTHER" id="PTHR43300">
    <property type="entry name" value="ACETYLTRANSFERASE"/>
    <property type="match status" value="1"/>
</dbReference>
<keyword evidence="1" id="KW-0808">Transferase</keyword>
<dbReference type="Gene3D" id="2.160.10.10">
    <property type="entry name" value="Hexapeptide repeat proteins"/>
    <property type="match status" value="1"/>
</dbReference>
<reference evidence="1" key="1">
    <citation type="journal article" date="2021" name="Environ. Microbiol.">
        <title>Genomic characterization of three novel Desulfobacterota classes expand the metabolic and phylogenetic diversity of the phylum.</title>
        <authorList>
            <person name="Murphy C.L."/>
            <person name="Biggerstaff J."/>
            <person name="Eichhorn A."/>
            <person name="Ewing E."/>
            <person name="Shahan R."/>
            <person name="Soriano D."/>
            <person name="Stewart S."/>
            <person name="VanMol K."/>
            <person name="Walker R."/>
            <person name="Walters P."/>
            <person name="Elshahed M.S."/>
            <person name="Youssef N.H."/>
        </authorList>
    </citation>
    <scope>NUCLEOTIDE SEQUENCE</scope>
    <source>
        <strain evidence="1">Zod_Metabat.24</strain>
    </source>
</reference>
<evidence type="ECO:0000313" key="1">
    <source>
        <dbReference type="EMBL" id="MBN1573302.1"/>
    </source>
</evidence>
<sequence>MKILINHLIFPRRSYWAAALRGTIINRVGGRKGVSYVFKDVLTSSYKDMILSRDSIIEEGAVLDLIDGPLTMGELAVIGPGVLIEGPVSMGFASSLRQGCIALKHTTLEDWVGVSSNVHFITFAHDIGDENYRVGKIRFEPILVKRGTWIGTRATIMPGVTIGKACVIGAGSLVTKDVPDYSLAVGSPAKVVRKIGPEYGGGLPPEMQKTWKYEKW</sequence>
<gene>
    <name evidence="1" type="ORF">JW984_08925</name>
</gene>
<comment type="caution">
    <text evidence="1">The sequence shown here is derived from an EMBL/GenBank/DDBJ whole genome shotgun (WGS) entry which is preliminary data.</text>
</comment>
<dbReference type="InterPro" id="IPR050179">
    <property type="entry name" value="Trans_hexapeptide_repeat"/>
</dbReference>
<dbReference type="InterPro" id="IPR001451">
    <property type="entry name" value="Hexapep"/>
</dbReference>
<dbReference type="CDD" id="cd04647">
    <property type="entry name" value="LbH_MAT_like"/>
    <property type="match status" value="1"/>
</dbReference>
<reference evidence="1" key="2">
    <citation type="submission" date="2021-01" db="EMBL/GenBank/DDBJ databases">
        <authorList>
            <person name="Hahn C.R."/>
            <person name="Youssef N.H."/>
            <person name="Elshahed M."/>
        </authorList>
    </citation>
    <scope>NUCLEOTIDE SEQUENCE</scope>
    <source>
        <strain evidence="1">Zod_Metabat.24</strain>
    </source>
</reference>
<dbReference type="GO" id="GO:0016746">
    <property type="term" value="F:acyltransferase activity"/>
    <property type="evidence" value="ECO:0007669"/>
    <property type="project" value="UniProtKB-KW"/>
</dbReference>
<keyword evidence="1" id="KW-0012">Acyltransferase</keyword>
<organism evidence="1 2">
    <name type="scientific">Candidatus Zymogenus saltonus</name>
    <dbReference type="NCBI Taxonomy" id="2844893"/>
    <lineage>
        <taxon>Bacteria</taxon>
        <taxon>Deltaproteobacteria</taxon>
        <taxon>Candidatus Zymogenia</taxon>
        <taxon>Candidatus Zymogeniales</taxon>
        <taxon>Candidatus Zymogenaceae</taxon>
        <taxon>Candidatus Zymogenus</taxon>
    </lineage>
</organism>
<proteinExistence type="predicted"/>
<dbReference type="AlphaFoldDB" id="A0A9D8PPP2"/>